<keyword evidence="2" id="KW-0132">Cell division</keyword>
<sequence>MSAVAGEEPVVAADGEGPDLDELARTVEALLFVSPEPVPGKALMEACDCTGEELDGALGLLRETYRPGRRGMELKEVAGGLTFATAPEAEDAARRLLAKPRTPPLTPAQAETLSIVAYLQPVSRPEITRIRGVSADSASGTLLERGLIEEAGRSQFGAILYRTTPLFLKLFGLASIKDLPDVSAWDPTPEEAADLRDRLLRAGEARAGIAPAPSQPPSVVVDGAPDDDGEPDAGEAPVAPTPLRPPAPAPVPPGPAPFGGVRLVPPPADDPDD</sequence>
<name>A0ABY5DQW3_9ACTN</name>
<dbReference type="Gene3D" id="1.10.10.10">
    <property type="entry name" value="Winged helix-like DNA-binding domain superfamily/Winged helix DNA-binding domain"/>
    <property type="match status" value="2"/>
</dbReference>
<evidence type="ECO:0000256" key="3">
    <source>
        <dbReference type="ARBA" id="ARBA00022829"/>
    </source>
</evidence>
<evidence type="ECO:0000256" key="1">
    <source>
        <dbReference type="ARBA" id="ARBA00022490"/>
    </source>
</evidence>
<feature type="compositionally biased region" description="Pro residues" evidence="5">
    <location>
        <begin position="239"/>
        <end position="256"/>
    </location>
</feature>
<dbReference type="RefSeq" id="WP_254569880.1">
    <property type="nucleotide sequence ID" value="NZ_CP098502.1"/>
</dbReference>
<dbReference type="InterPro" id="IPR036388">
    <property type="entry name" value="WH-like_DNA-bd_sf"/>
</dbReference>
<keyword evidence="3" id="KW-0159">Chromosome partition</keyword>
<dbReference type="PANTHER" id="PTHR34298:SF2">
    <property type="entry name" value="SEGREGATION AND CONDENSATION PROTEIN B"/>
    <property type="match status" value="1"/>
</dbReference>
<proteinExistence type="predicted"/>
<evidence type="ECO:0000313" key="7">
    <source>
        <dbReference type="Proteomes" id="UP001056035"/>
    </source>
</evidence>
<organism evidence="6 7">
    <name type="scientific">Paraconexibacter antarcticus</name>
    <dbReference type="NCBI Taxonomy" id="2949664"/>
    <lineage>
        <taxon>Bacteria</taxon>
        <taxon>Bacillati</taxon>
        <taxon>Actinomycetota</taxon>
        <taxon>Thermoleophilia</taxon>
        <taxon>Solirubrobacterales</taxon>
        <taxon>Paraconexibacteraceae</taxon>
        <taxon>Paraconexibacter</taxon>
    </lineage>
</organism>
<keyword evidence="4" id="KW-0131">Cell cycle</keyword>
<evidence type="ECO:0000256" key="2">
    <source>
        <dbReference type="ARBA" id="ARBA00022618"/>
    </source>
</evidence>
<dbReference type="EMBL" id="CP098502">
    <property type="protein sequence ID" value="UTI63147.1"/>
    <property type="molecule type" value="Genomic_DNA"/>
</dbReference>
<gene>
    <name evidence="6" type="primary">scpB</name>
    <name evidence="6" type="ORF">NBH00_17495</name>
</gene>
<keyword evidence="1" id="KW-0963">Cytoplasm</keyword>
<dbReference type="PANTHER" id="PTHR34298">
    <property type="entry name" value="SEGREGATION AND CONDENSATION PROTEIN B"/>
    <property type="match status" value="1"/>
</dbReference>
<dbReference type="InterPro" id="IPR036390">
    <property type="entry name" value="WH_DNA-bd_sf"/>
</dbReference>
<protein>
    <submittedName>
        <fullName evidence="6">SMC-Scp complex subunit ScpB</fullName>
    </submittedName>
</protein>
<feature type="compositionally biased region" description="Pro residues" evidence="5">
    <location>
        <begin position="264"/>
        <end position="273"/>
    </location>
</feature>
<feature type="region of interest" description="Disordered" evidence="5">
    <location>
        <begin position="207"/>
        <end position="273"/>
    </location>
</feature>
<evidence type="ECO:0000256" key="5">
    <source>
        <dbReference type="SAM" id="MobiDB-lite"/>
    </source>
</evidence>
<dbReference type="Proteomes" id="UP001056035">
    <property type="component" value="Chromosome"/>
</dbReference>
<accession>A0ABY5DQW3</accession>
<dbReference type="InterPro" id="IPR005234">
    <property type="entry name" value="ScpB_csome_segregation"/>
</dbReference>
<dbReference type="NCBIfam" id="TIGR00281">
    <property type="entry name" value="SMC-Scp complex subunit ScpB"/>
    <property type="match status" value="1"/>
</dbReference>
<evidence type="ECO:0000256" key="4">
    <source>
        <dbReference type="ARBA" id="ARBA00023306"/>
    </source>
</evidence>
<dbReference type="SUPFAM" id="SSF46785">
    <property type="entry name" value="Winged helix' DNA-binding domain"/>
    <property type="match status" value="2"/>
</dbReference>
<reference evidence="6 7" key="1">
    <citation type="submission" date="2022-06" db="EMBL/GenBank/DDBJ databases">
        <title>Paraconexibacter antarcticus.</title>
        <authorList>
            <person name="Kim C.S."/>
        </authorList>
    </citation>
    <scope>NUCLEOTIDE SEQUENCE [LARGE SCALE GENOMIC DNA]</scope>
    <source>
        <strain evidence="6 7">02-257</strain>
    </source>
</reference>
<dbReference type="Pfam" id="PF04079">
    <property type="entry name" value="SMC_ScpB"/>
    <property type="match status" value="1"/>
</dbReference>
<feature type="compositionally biased region" description="Acidic residues" evidence="5">
    <location>
        <begin position="224"/>
        <end position="233"/>
    </location>
</feature>
<keyword evidence="7" id="KW-1185">Reference proteome</keyword>
<evidence type="ECO:0000313" key="6">
    <source>
        <dbReference type="EMBL" id="UTI63147.1"/>
    </source>
</evidence>